<accession>A0A814PYX6</accession>
<proteinExistence type="predicted"/>
<dbReference type="OrthoDB" id="10173515at2759"/>
<keyword evidence="2" id="KW-1185">Reference proteome</keyword>
<dbReference type="EMBL" id="CAJNOC010008268">
    <property type="protein sequence ID" value="CAF1112951.1"/>
    <property type="molecule type" value="Genomic_DNA"/>
</dbReference>
<dbReference type="AlphaFoldDB" id="A0A814PYX6"/>
<sequence>MSRKASINNYDSLNKVRSRRLINKSILKKTPKLSILINEINFNIVKRLKNHRKSSQFKTFKIKISSSLYNIFKTDYNLSSRYKSNNQFVEAHNIIQKRYLNEEDVSQVDKNNFEINISNGKKIKYLDANFQEKLITELPTIGFRFFVERSKTH</sequence>
<reference evidence="1" key="1">
    <citation type="submission" date="2021-02" db="EMBL/GenBank/DDBJ databases">
        <authorList>
            <person name="Nowell W R."/>
        </authorList>
    </citation>
    <scope>NUCLEOTIDE SEQUENCE</scope>
    <source>
        <strain evidence="1">Ploen Becks lab</strain>
    </source>
</reference>
<evidence type="ECO:0000313" key="1">
    <source>
        <dbReference type="EMBL" id="CAF1112951.1"/>
    </source>
</evidence>
<protein>
    <submittedName>
        <fullName evidence="1">Uncharacterized protein</fullName>
    </submittedName>
</protein>
<evidence type="ECO:0000313" key="2">
    <source>
        <dbReference type="Proteomes" id="UP000663879"/>
    </source>
</evidence>
<comment type="caution">
    <text evidence="1">The sequence shown here is derived from an EMBL/GenBank/DDBJ whole genome shotgun (WGS) entry which is preliminary data.</text>
</comment>
<dbReference type="Proteomes" id="UP000663879">
    <property type="component" value="Unassembled WGS sequence"/>
</dbReference>
<gene>
    <name evidence="1" type="ORF">OXX778_LOCUS21703</name>
</gene>
<organism evidence="1 2">
    <name type="scientific">Brachionus calyciflorus</name>
    <dbReference type="NCBI Taxonomy" id="104777"/>
    <lineage>
        <taxon>Eukaryota</taxon>
        <taxon>Metazoa</taxon>
        <taxon>Spiralia</taxon>
        <taxon>Gnathifera</taxon>
        <taxon>Rotifera</taxon>
        <taxon>Eurotatoria</taxon>
        <taxon>Monogononta</taxon>
        <taxon>Pseudotrocha</taxon>
        <taxon>Ploima</taxon>
        <taxon>Brachionidae</taxon>
        <taxon>Brachionus</taxon>
    </lineage>
</organism>
<name>A0A814PYX6_9BILA</name>